<dbReference type="CDD" id="cd01741">
    <property type="entry name" value="GATase1_1"/>
    <property type="match status" value="1"/>
</dbReference>
<comment type="caution">
    <text evidence="2">The sequence shown here is derived from an EMBL/GenBank/DDBJ whole genome shotgun (WGS) entry which is preliminary data.</text>
</comment>
<dbReference type="EMBL" id="CAFZ01000049">
    <property type="protein sequence ID" value="CCA69183.1"/>
    <property type="molecule type" value="Genomic_DNA"/>
</dbReference>
<dbReference type="STRING" id="1109443.G4TCZ0"/>
<reference evidence="2 3" key="1">
    <citation type="journal article" date="2011" name="PLoS Pathog.">
        <title>Endophytic Life Strategies Decoded by Genome and Transcriptome Analyses of the Mutualistic Root Symbiont Piriformospora indica.</title>
        <authorList>
            <person name="Zuccaro A."/>
            <person name="Lahrmann U."/>
            <person name="Guldener U."/>
            <person name="Langen G."/>
            <person name="Pfiffi S."/>
            <person name="Biedenkopf D."/>
            <person name="Wong P."/>
            <person name="Samans B."/>
            <person name="Grimm C."/>
            <person name="Basiewicz M."/>
            <person name="Murat C."/>
            <person name="Martin F."/>
            <person name="Kogel K.H."/>
        </authorList>
    </citation>
    <scope>NUCLEOTIDE SEQUENCE [LARGE SCALE GENOMIC DNA]</scope>
    <source>
        <strain evidence="2 3">DSM 11827</strain>
    </source>
</reference>
<dbReference type="PANTHER" id="PTHR42695">
    <property type="entry name" value="GLUTAMINE AMIDOTRANSFERASE YLR126C-RELATED"/>
    <property type="match status" value="1"/>
</dbReference>
<dbReference type="PROSITE" id="PS51273">
    <property type="entry name" value="GATASE_TYPE_1"/>
    <property type="match status" value="1"/>
</dbReference>
<feature type="domain" description="Glutamine amidotransferase" evidence="1">
    <location>
        <begin position="46"/>
        <end position="209"/>
    </location>
</feature>
<dbReference type="PANTHER" id="PTHR42695:SF5">
    <property type="entry name" value="GLUTAMINE AMIDOTRANSFERASE YLR126C-RELATED"/>
    <property type="match status" value="1"/>
</dbReference>
<gene>
    <name evidence="2" type="ORF">PIIN_03083</name>
</gene>
<dbReference type="InParanoid" id="G4TCZ0"/>
<dbReference type="GO" id="GO:0005829">
    <property type="term" value="C:cytosol"/>
    <property type="evidence" value="ECO:0007669"/>
    <property type="project" value="TreeGrafter"/>
</dbReference>
<evidence type="ECO:0000313" key="2">
    <source>
        <dbReference type="EMBL" id="CCA69183.1"/>
    </source>
</evidence>
<evidence type="ECO:0000313" key="3">
    <source>
        <dbReference type="Proteomes" id="UP000007148"/>
    </source>
</evidence>
<name>G4TCZ0_SERID</name>
<proteinExistence type="predicted"/>
<sequence length="276" mass="30196">MGHLRIALLVNDTPVQPVIDEFGKYPQIYERWLSESKPEDVAFELTPFDVFDSPEEYPNPTEYDAMILTGSAASAYAPLPWIEQLKEYVARVARDHPRVRLIGICFGHQIIASALGGDCVPNDGIWEIGVTEVDLTPAGRDVFELESVAIQQFHRDHVPSLPSGFILLGSTTTSPIQGMLLPYSPSADGAIPTAQDTHILTVQGHPEFTGPIVEKITGVREQRGILDKARAARARTDAYKPHDGAGAIAKAVWKILLAPSTQQTQQSHLKSGDKVL</sequence>
<accession>G4TCZ0</accession>
<dbReference type="Gene3D" id="3.40.50.880">
    <property type="match status" value="1"/>
</dbReference>
<dbReference type="InterPro" id="IPR044992">
    <property type="entry name" value="ChyE-like"/>
</dbReference>
<dbReference type="eggNOG" id="KOG3179">
    <property type="taxonomic scope" value="Eukaryota"/>
</dbReference>
<dbReference type="GO" id="GO:0005634">
    <property type="term" value="C:nucleus"/>
    <property type="evidence" value="ECO:0007669"/>
    <property type="project" value="TreeGrafter"/>
</dbReference>
<dbReference type="Proteomes" id="UP000007148">
    <property type="component" value="Unassembled WGS sequence"/>
</dbReference>
<keyword evidence="3" id="KW-1185">Reference proteome</keyword>
<dbReference type="OMA" id="PWIQTLK"/>
<organism evidence="2 3">
    <name type="scientific">Serendipita indica (strain DSM 11827)</name>
    <name type="common">Root endophyte fungus</name>
    <name type="synonym">Piriformospora indica</name>
    <dbReference type="NCBI Taxonomy" id="1109443"/>
    <lineage>
        <taxon>Eukaryota</taxon>
        <taxon>Fungi</taxon>
        <taxon>Dikarya</taxon>
        <taxon>Basidiomycota</taxon>
        <taxon>Agaricomycotina</taxon>
        <taxon>Agaricomycetes</taxon>
        <taxon>Sebacinales</taxon>
        <taxon>Serendipitaceae</taxon>
        <taxon>Serendipita</taxon>
    </lineage>
</organism>
<evidence type="ECO:0000259" key="1">
    <source>
        <dbReference type="Pfam" id="PF00117"/>
    </source>
</evidence>
<dbReference type="HOGENOM" id="CLU_054974_0_2_1"/>
<dbReference type="InterPro" id="IPR017926">
    <property type="entry name" value="GATASE"/>
</dbReference>
<dbReference type="InterPro" id="IPR029062">
    <property type="entry name" value="Class_I_gatase-like"/>
</dbReference>
<dbReference type="Pfam" id="PF00117">
    <property type="entry name" value="GATase"/>
    <property type="match status" value="1"/>
</dbReference>
<dbReference type="SUPFAM" id="SSF52317">
    <property type="entry name" value="Class I glutamine amidotransferase-like"/>
    <property type="match status" value="1"/>
</dbReference>
<dbReference type="OrthoDB" id="92161at2759"/>
<dbReference type="FunCoup" id="G4TCZ0">
    <property type="interactions" value="215"/>
</dbReference>
<dbReference type="AlphaFoldDB" id="G4TCZ0"/>
<protein>
    <submittedName>
        <fullName evidence="2">Related to P.aeruginosa anthranilate synthase component II</fullName>
    </submittedName>
</protein>